<dbReference type="NCBIfam" id="TIGR02532">
    <property type="entry name" value="IV_pilin_GFxxxE"/>
    <property type="match status" value="1"/>
</dbReference>
<gene>
    <name evidence="2" type="ORF">THMIRHAM_18140</name>
</gene>
<keyword evidence="3" id="KW-1185">Reference proteome</keyword>
<evidence type="ECO:0000313" key="2">
    <source>
        <dbReference type="EMBL" id="BCN94029.1"/>
    </source>
</evidence>
<accession>A0ABM7MF27</accession>
<keyword evidence="1" id="KW-1133">Transmembrane helix</keyword>
<dbReference type="Proteomes" id="UP001054820">
    <property type="component" value="Chromosome"/>
</dbReference>
<proteinExistence type="predicted"/>
<feature type="transmembrane region" description="Helical" evidence="1">
    <location>
        <begin position="12"/>
        <end position="32"/>
    </location>
</feature>
<keyword evidence="1" id="KW-0812">Transmembrane</keyword>
<dbReference type="Gene3D" id="3.30.700.10">
    <property type="entry name" value="Glycoprotein, Type 4 Pilin"/>
    <property type="match status" value="1"/>
</dbReference>
<dbReference type="RefSeq" id="WP_237261510.1">
    <property type="nucleotide sequence ID" value="NZ_AP024202.1"/>
</dbReference>
<protein>
    <submittedName>
        <fullName evidence="2">Prepilin-type N-terminal cleavage/methylation domain-containing protein</fullName>
    </submittedName>
</protein>
<name>A0ABM7MF27_9GAMM</name>
<dbReference type="SUPFAM" id="SSF54523">
    <property type="entry name" value="Pili subunits"/>
    <property type="match status" value="1"/>
</dbReference>
<dbReference type="Pfam" id="PF07963">
    <property type="entry name" value="N_methyl"/>
    <property type="match status" value="1"/>
</dbReference>
<dbReference type="InterPro" id="IPR045584">
    <property type="entry name" value="Pilin-like"/>
</dbReference>
<dbReference type="EMBL" id="AP024202">
    <property type="protein sequence ID" value="BCN94029.1"/>
    <property type="molecule type" value="Genomic_DNA"/>
</dbReference>
<dbReference type="InterPro" id="IPR012902">
    <property type="entry name" value="N_methyl_site"/>
</dbReference>
<reference evidence="2" key="1">
    <citation type="journal article" date="2022" name="Arch. Microbiol.">
        <title>Thiomicrorhabdus immobilis sp. nov., a mesophilic sulfur-oxidizing bacterium isolated from sediment of a brackish lake in northern Japan.</title>
        <authorList>
            <person name="Kojima H."/>
            <person name="Mochizuki J."/>
            <person name="Kanda M."/>
            <person name="Watanabe T."/>
            <person name="Fukui M."/>
        </authorList>
    </citation>
    <scope>NUCLEOTIDE SEQUENCE</scope>
    <source>
        <strain evidence="2">Am19</strain>
    </source>
</reference>
<keyword evidence="1" id="KW-0472">Membrane</keyword>
<organism evidence="2 3">
    <name type="scientific">Thiomicrorhabdus immobilis</name>
    <dbReference type="NCBI Taxonomy" id="2791037"/>
    <lineage>
        <taxon>Bacteria</taxon>
        <taxon>Pseudomonadati</taxon>
        <taxon>Pseudomonadota</taxon>
        <taxon>Gammaproteobacteria</taxon>
        <taxon>Thiotrichales</taxon>
        <taxon>Piscirickettsiaceae</taxon>
        <taxon>Thiomicrorhabdus</taxon>
    </lineage>
</organism>
<sequence length="213" mass="22157">MEVKNLQNQKGFTLVEIAIVLVIIGLLLGGVLKGQEMINAAKIKSDTDTLVAIQASTYAYRDRMGYYPGTARSAAPNTLTANKLTIENGAGTATPWVTSGTAGLSAIQGTDLPGDFFVDLGLQGFLKDPNITPEVDDAATISVGIANPGATGTVTVEANKNYVCMNYTAGVDNAEELLRGMDIKLDDGNPVEGKFRYDAGTGAGAAASGCLEF</sequence>
<evidence type="ECO:0000256" key="1">
    <source>
        <dbReference type="SAM" id="Phobius"/>
    </source>
</evidence>
<evidence type="ECO:0000313" key="3">
    <source>
        <dbReference type="Proteomes" id="UP001054820"/>
    </source>
</evidence>
<dbReference type="PROSITE" id="PS00409">
    <property type="entry name" value="PROKAR_NTER_METHYL"/>
    <property type="match status" value="1"/>
</dbReference>